<accession>A0ABP1S927</accession>
<name>A0ABP1S927_9HEXA</name>
<reference evidence="3 4" key="1">
    <citation type="submission" date="2024-08" db="EMBL/GenBank/DDBJ databases">
        <authorList>
            <person name="Cucini C."/>
            <person name="Frati F."/>
        </authorList>
    </citation>
    <scope>NUCLEOTIDE SEQUENCE [LARGE SCALE GENOMIC DNA]</scope>
</reference>
<gene>
    <name evidence="3" type="ORF">ODALV1_LOCUS30807</name>
</gene>
<comment type="caution">
    <text evidence="3">The sequence shown here is derived from an EMBL/GenBank/DDBJ whole genome shotgun (WGS) entry which is preliminary data.</text>
</comment>
<evidence type="ECO:0000313" key="3">
    <source>
        <dbReference type="EMBL" id="CAL8146409.1"/>
    </source>
</evidence>
<keyword evidence="2" id="KW-0812">Transmembrane</keyword>
<organism evidence="3 4">
    <name type="scientific">Orchesella dallaii</name>
    <dbReference type="NCBI Taxonomy" id="48710"/>
    <lineage>
        <taxon>Eukaryota</taxon>
        <taxon>Metazoa</taxon>
        <taxon>Ecdysozoa</taxon>
        <taxon>Arthropoda</taxon>
        <taxon>Hexapoda</taxon>
        <taxon>Collembola</taxon>
        <taxon>Entomobryomorpha</taxon>
        <taxon>Entomobryoidea</taxon>
        <taxon>Orchesellidae</taxon>
        <taxon>Orchesellinae</taxon>
        <taxon>Orchesella</taxon>
    </lineage>
</organism>
<evidence type="ECO:0000256" key="1">
    <source>
        <dbReference type="SAM" id="MobiDB-lite"/>
    </source>
</evidence>
<dbReference type="Proteomes" id="UP001642540">
    <property type="component" value="Unassembled WGS sequence"/>
</dbReference>
<keyword evidence="2" id="KW-1133">Transmembrane helix</keyword>
<evidence type="ECO:0000256" key="2">
    <source>
        <dbReference type="SAM" id="Phobius"/>
    </source>
</evidence>
<sequence>MAHENNSTQSTTEAYGSAVGWLLGGVGILALVMGIIIRLVMIAPRKTEVIPQIVFITQEQHDRRMFDRPINPTLKQMQGNPELACAGASSPPTYEESTTNVKNP</sequence>
<protein>
    <submittedName>
        <fullName evidence="3">Uncharacterized protein</fullName>
    </submittedName>
</protein>
<keyword evidence="2" id="KW-0472">Membrane</keyword>
<feature type="transmembrane region" description="Helical" evidence="2">
    <location>
        <begin position="20"/>
        <end position="41"/>
    </location>
</feature>
<feature type="region of interest" description="Disordered" evidence="1">
    <location>
        <begin position="71"/>
        <end position="104"/>
    </location>
</feature>
<feature type="compositionally biased region" description="Polar residues" evidence="1">
    <location>
        <begin position="90"/>
        <end position="104"/>
    </location>
</feature>
<keyword evidence="4" id="KW-1185">Reference proteome</keyword>
<evidence type="ECO:0000313" key="4">
    <source>
        <dbReference type="Proteomes" id="UP001642540"/>
    </source>
</evidence>
<proteinExistence type="predicted"/>
<dbReference type="EMBL" id="CAXLJM020000164">
    <property type="protein sequence ID" value="CAL8146409.1"/>
    <property type="molecule type" value="Genomic_DNA"/>
</dbReference>